<sequence>MKLLPRLAAVLALAGGAAAITTVPAHADNGDGNVACNSGEICFYFDYSLGNLRRHFWNADMQHNNDYYWDPANNRQSSIKLMDTAGSFWNRDTECAIKIWDITSTGDWFVTFTAPRGWKGDLRTVGKQNRNNGHSRC</sequence>
<dbReference type="AlphaFoldDB" id="A0A4R4QAW6"/>
<evidence type="ECO:0000313" key="2">
    <source>
        <dbReference type="EMBL" id="TDC32498.1"/>
    </source>
</evidence>
<evidence type="ECO:0000313" key="3">
    <source>
        <dbReference type="Proteomes" id="UP000295075"/>
    </source>
</evidence>
<organism evidence="2 3">
    <name type="scientific">Kribbella albertanoniae</name>
    <dbReference type="NCBI Taxonomy" id="1266829"/>
    <lineage>
        <taxon>Bacteria</taxon>
        <taxon>Bacillati</taxon>
        <taxon>Actinomycetota</taxon>
        <taxon>Actinomycetes</taxon>
        <taxon>Propionibacteriales</taxon>
        <taxon>Kribbellaceae</taxon>
        <taxon>Kribbella</taxon>
    </lineage>
</organism>
<dbReference type="RefSeq" id="WP_132404480.1">
    <property type="nucleotide sequence ID" value="NZ_SMKA01000022.1"/>
</dbReference>
<proteinExistence type="predicted"/>
<name>A0A4R4QAW6_9ACTN</name>
<feature type="signal peptide" evidence="1">
    <location>
        <begin position="1"/>
        <end position="27"/>
    </location>
</feature>
<evidence type="ECO:0000256" key="1">
    <source>
        <dbReference type="SAM" id="SignalP"/>
    </source>
</evidence>
<protein>
    <recommendedName>
        <fullName evidence="4">Peptidase inhibitor family I36 protein</fullName>
    </recommendedName>
</protein>
<reference evidence="2 3" key="1">
    <citation type="submission" date="2019-03" db="EMBL/GenBank/DDBJ databases">
        <title>Draft genome sequences of novel Actinobacteria.</title>
        <authorList>
            <person name="Sahin N."/>
            <person name="Ay H."/>
            <person name="Saygin H."/>
        </authorList>
    </citation>
    <scope>NUCLEOTIDE SEQUENCE [LARGE SCALE GENOMIC DNA]</scope>
    <source>
        <strain evidence="2 3">JCM 30547</strain>
    </source>
</reference>
<comment type="caution">
    <text evidence="2">The sequence shown here is derived from an EMBL/GenBank/DDBJ whole genome shotgun (WGS) entry which is preliminary data.</text>
</comment>
<accession>A0A4R4QAW6</accession>
<keyword evidence="3" id="KW-1185">Reference proteome</keyword>
<evidence type="ECO:0008006" key="4">
    <source>
        <dbReference type="Google" id="ProtNLM"/>
    </source>
</evidence>
<dbReference type="OrthoDB" id="3388699at2"/>
<dbReference type="EMBL" id="SMKA01000022">
    <property type="protein sequence ID" value="TDC32498.1"/>
    <property type="molecule type" value="Genomic_DNA"/>
</dbReference>
<feature type="chain" id="PRO_5020364562" description="Peptidase inhibitor family I36 protein" evidence="1">
    <location>
        <begin position="28"/>
        <end position="137"/>
    </location>
</feature>
<gene>
    <name evidence="2" type="ORF">E1261_08400</name>
</gene>
<dbReference type="Proteomes" id="UP000295075">
    <property type="component" value="Unassembled WGS sequence"/>
</dbReference>
<keyword evidence="1" id="KW-0732">Signal</keyword>